<comment type="caution">
    <text evidence="7">The sequence shown here is derived from an EMBL/GenBank/DDBJ whole genome shotgun (WGS) entry which is preliminary data.</text>
</comment>
<dbReference type="Gene3D" id="3.20.19.10">
    <property type="entry name" value="Aconitase, domain 4"/>
    <property type="match status" value="1"/>
</dbReference>
<keyword evidence="3" id="KW-0411">Iron-sulfur</keyword>
<dbReference type="Pfam" id="PF00330">
    <property type="entry name" value="Aconitase"/>
    <property type="match status" value="1"/>
</dbReference>
<dbReference type="EMBL" id="JAOAOG010000272">
    <property type="protein sequence ID" value="KAJ6234083.1"/>
    <property type="molecule type" value="Genomic_DNA"/>
</dbReference>
<keyword evidence="2" id="KW-0408">Iron</keyword>
<dbReference type="InterPro" id="IPR015928">
    <property type="entry name" value="Aconitase/3IPM_dehydase_swvl"/>
</dbReference>
<name>A0ABQ8XN80_9EUKA</name>
<gene>
    <name evidence="7" type="ORF">M0813_00717</name>
</gene>
<evidence type="ECO:0000313" key="7">
    <source>
        <dbReference type="EMBL" id="KAJ6234083.1"/>
    </source>
</evidence>
<dbReference type="Pfam" id="PF00694">
    <property type="entry name" value="Aconitase_C"/>
    <property type="match status" value="1"/>
</dbReference>
<dbReference type="SUPFAM" id="SSF53732">
    <property type="entry name" value="Aconitase iron-sulfur domain"/>
    <property type="match status" value="1"/>
</dbReference>
<evidence type="ECO:0000259" key="5">
    <source>
        <dbReference type="Pfam" id="PF00330"/>
    </source>
</evidence>
<dbReference type="PRINTS" id="PR00415">
    <property type="entry name" value="ACONITASE"/>
</dbReference>
<dbReference type="InterPro" id="IPR000573">
    <property type="entry name" value="AconitaseA/IPMdHydase_ssu_swvl"/>
</dbReference>
<evidence type="ECO:0000256" key="3">
    <source>
        <dbReference type="ARBA" id="ARBA00023014"/>
    </source>
</evidence>
<dbReference type="InterPro" id="IPR036008">
    <property type="entry name" value="Aconitase_4Fe-4S_dom"/>
</dbReference>
<organism evidence="7 8">
    <name type="scientific">Anaeramoeba flamelloides</name>
    <dbReference type="NCBI Taxonomy" id="1746091"/>
    <lineage>
        <taxon>Eukaryota</taxon>
        <taxon>Metamonada</taxon>
        <taxon>Anaeramoebidae</taxon>
        <taxon>Anaeramoeba</taxon>
    </lineage>
</organism>
<keyword evidence="8" id="KW-1185">Reference proteome</keyword>
<dbReference type="InterPro" id="IPR015931">
    <property type="entry name" value="Acnase/IPM_dHydase_lsu_aba_1/3"/>
</dbReference>
<feature type="domain" description="Aconitase A/isopropylmalate dehydratase small subunit swivel" evidence="6">
    <location>
        <begin position="505"/>
        <end position="608"/>
    </location>
</feature>
<dbReference type="PANTHER" id="PTHR43822">
    <property type="entry name" value="HOMOACONITASE, MITOCHONDRIAL-RELATED"/>
    <property type="match status" value="1"/>
</dbReference>
<dbReference type="InterPro" id="IPR001030">
    <property type="entry name" value="Acoase/IPM_deHydtase_lsu_aba"/>
</dbReference>
<feature type="domain" description="Aconitase/3-isopropylmalate dehydratase large subunit alpha/beta/alpha" evidence="5">
    <location>
        <begin position="51"/>
        <end position="450"/>
    </location>
</feature>
<protein>
    <submittedName>
        <fullName evidence="7">Methanogen homoaconitase large subunit</fullName>
    </submittedName>
</protein>
<proteinExistence type="predicted"/>
<dbReference type="SUPFAM" id="SSF52016">
    <property type="entry name" value="LeuD/IlvD-like"/>
    <property type="match status" value="1"/>
</dbReference>
<evidence type="ECO:0000259" key="6">
    <source>
        <dbReference type="Pfam" id="PF00694"/>
    </source>
</evidence>
<reference evidence="7" key="1">
    <citation type="submission" date="2022-08" db="EMBL/GenBank/DDBJ databases">
        <title>Novel sulfate-reducing endosymbionts in the free-living metamonad Anaeramoeba.</title>
        <authorList>
            <person name="Jerlstrom-Hultqvist J."/>
            <person name="Cepicka I."/>
            <person name="Gallot-Lavallee L."/>
            <person name="Salas-Leiva D."/>
            <person name="Curtis B.A."/>
            <person name="Zahonova K."/>
            <person name="Pipaliya S."/>
            <person name="Dacks J."/>
            <person name="Roger A.J."/>
        </authorList>
    </citation>
    <scope>NUCLEOTIDE SEQUENCE</scope>
    <source>
        <strain evidence="7">Schooner1</strain>
    </source>
</reference>
<keyword evidence="4" id="KW-0456">Lyase</keyword>
<evidence type="ECO:0000256" key="1">
    <source>
        <dbReference type="ARBA" id="ARBA00022723"/>
    </source>
</evidence>
<accession>A0ABQ8XN80</accession>
<dbReference type="PROSITE" id="PS00450">
    <property type="entry name" value="ACONITASE_1"/>
    <property type="match status" value="1"/>
</dbReference>
<dbReference type="Gene3D" id="3.30.499.10">
    <property type="entry name" value="Aconitase, domain 3"/>
    <property type="match status" value="2"/>
</dbReference>
<dbReference type="InterPro" id="IPR018136">
    <property type="entry name" value="Aconitase_4Fe-4S_BS"/>
</dbReference>
<dbReference type="InterPro" id="IPR011827">
    <property type="entry name" value="LeuD_type2/HacB/DmdB"/>
</dbReference>
<dbReference type="PANTHER" id="PTHR43822:SF2">
    <property type="entry name" value="HOMOACONITASE, MITOCHONDRIAL"/>
    <property type="match status" value="1"/>
</dbReference>
<evidence type="ECO:0000256" key="2">
    <source>
        <dbReference type="ARBA" id="ARBA00023004"/>
    </source>
</evidence>
<evidence type="ECO:0000256" key="4">
    <source>
        <dbReference type="ARBA" id="ARBA00023239"/>
    </source>
</evidence>
<evidence type="ECO:0000313" key="8">
    <source>
        <dbReference type="Proteomes" id="UP001150062"/>
    </source>
</evidence>
<keyword evidence="1" id="KW-0479">Metal-binding</keyword>
<dbReference type="Proteomes" id="UP001150062">
    <property type="component" value="Unassembled WGS sequence"/>
</dbReference>
<dbReference type="NCBIfam" id="TIGR02087">
    <property type="entry name" value="LEUD_arch"/>
    <property type="match status" value="1"/>
</dbReference>
<sequence>MIIFLPLFHFIFKKKQSKDFNLGSTLTSLFNYEKRNLTKRFFSQGGKTLIQKIFESHTEDPVSAGAIVDVGIDVRVARDFGGANVVKHLENKQLPVDNSTKTFFTFDCNPAGSSQKYAINQQKCRMFARKEGIKIFDIGVGIGTHLAIEENLVKPGQILVSTDSHANILGAIGAFGQGMGDLDIAASWSRGKVWFKVPKSCKVEIKGTPGKYATPKDVTLKMVGTLGANGLLGYAAEMYGKYVAELPLPGRITMASMATEMAGIIMLFSPTLRVLKEMGIEMTAEQFENTQPDRNAKYDKQFVVDVDNLGPMVALPGHPDNVVPVSKVEGTRLDSGIIGSCTNGTISDLVSVAKVLRGRKIHPDVVLKIVPASKKVYDSCLQMGLIDVFAEAGALVGSPGCAGCAEGQIGMTGQFEVELSSGNRNFTGKQGKGKVFLASPETVASSSVVGKITTWEKLENGMVKVAPRVSKSFVVNSDSIPQKKVVQKKTSKKKMESKPTVFTGRVWKIDVDNIDTDMIFHNRYLTITDRKLMGQYTFDNLEGYKDFAKNAKPNDIVITSKNFGAGSSRQQAVDCFLSLGINLIVAESFGAIYERNAINAGMPIIQLKRDGFNKIKNGEKVSIDIKTGLITKENGQTVKASPASPTQLKIYSSGGLLDVEEN</sequence>
<dbReference type="InterPro" id="IPR050067">
    <property type="entry name" value="IPM_dehydratase_rel_enz"/>
</dbReference>